<reference evidence="1" key="1">
    <citation type="submission" date="2014-09" db="EMBL/GenBank/DDBJ databases">
        <authorList>
            <person name="Magalhaes I.L.F."/>
            <person name="Oliveira U."/>
            <person name="Santos F.R."/>
            <person name="Vidigal T.H.D.A."/>
            <person name="Brescovit A.D."/>
            <person name="Santos A.J."/>
        </authorList>
    </citation>
    <scope>NUCLEOTIDE SEQUENCE</scope>
    <source>
        <tissue evidence="1">Shoot tissue taken approximately 20 cm above the soil surface</tissue>
    </source>
</reference>
<accession>A0A0A9GTQ0</accession>
<proteinExistence type="predicted"/>
<sequence length="35" mass="4070">MSLQLDFIYCKKLLTSFARSTTNKKEVESFQVLLS</sequence>
<reference evidence="1" key="2">
    <citation type="journal article" date="2015" name="Data Brief">
        <title>Shoot transcriptome of the giant reed, Arundo donax.</title>
        <authorList>
            <person name="Barrero R.A."/>
            <person name="Guerrero F.D."/>
            <person name="Moolhuijzen P."/>
            <person name="Goolsby J.A."/>
            <person name="Tidwell J."/>
            <person name="Bellgard S.E."/>
            <person name="Bellgard M.I."/>
        </authorList>
    </citation>
    <scope>NUCLEOTIDE SEQUENCE</scope>
    <source>
        <tissue evidence="1">Shoot tissue taken approximately 20 cm above the soil surface</tissue>
    </source>
</reference>
<dbReference type="EMBL" id="GBRH01169974">
    <property type="protein sequence ID" value="JAE27922.1"/>
    <property type="molecule type" value="Transcribed_RNA"/>
</dbReference>
<evidence type="ECO:0000313" key="1">
    <source>
        <dbReference type="EMBL" id="JAE27922.1"/>
    </source>
</evidence>
<dbReference type="AlphaFoldDB" id="A0A0A9GTQ0"/>
<organism evidence="1">
    <name type="scientific">Arundo donax</name>
    <name type="common">Giant reed</name>
    <name type="synonym">Donax arundinaceus</name>
    <dbReference type="NCBI Taxonomy" id="35708"/>
    <lineage>
        <taxon>Eukaryota</taxon>
        <taxon>Viridiplantae</taxon>
        <taxon>Streptophyta</taxon>
        <taxon>Embryophyta</taxon>
        <taxon>Tracheophyta</taxon>
        <taxon>Spermatophyta</taxon>
        <taxon>Magnoliopsida</taxon>
        <taxon>Liliopsida</taxon>
        <taxon>Poales</taxon>
        <taxon>Poaceae</taxon>
        <taxon>PACMAD clade</taxon>
        <taxon>Arundinoideae</taxon>
        <taxon>Arundineae</taxon>
        <taxon>Arundo</taxon>
    </lineage>
</organism>
<protein>
    <submittedName>
        <fullName evidence="1">Uncharacterized protein</fullName>
    </submittedName>
</protein>
<name>A0A0A9GTQ0_ARUDO</name>